<dbReference type="PANTHER" id="PTHR24348">
    <property type="entry name" value="SERINE/THREONINE-PROTEIN KINASE UNC-51-RELATED"/>
    <property type="match status" value="1"/>
</dbReference>
<keyword evidence="2" id="KW-0072">Autophagy</keyword>
<dbReference type="GO" id="GO:0004674">
    <property type="term" value="F:protein serine/threonine kinase activity"/>
    <property type="evidence" value="ECO:0007669"/>
    <property type="project" value="InterPro"/>
</dbReference>
<feature type="repeat" description="WD" evidence="4">
    <location>
        <begin position="439"/>
        <end position="470"/>
    </location>
</feature>
<dbReference type="Gene3D" id="1.10.510.10">
    <property type="entry name" value="Transferase(Phosphotransferase) domain 1"/>
    <property type="match status" value="1"/>
</dbReference>
<dbReference type="SUPFAM" id="SSF56112">
    <property type="entry name" value="Protein kinase-like (PK-like)"/>
    <property type="match status" value="1"/>
</dbReference>
<dbReference type="SMART" id="SM00320">
    <property type="entry name" value="WD40"/>
    <property type="match status" value="2"/>
</dbReference>
<gene>
    <name evidence="6" type="ORF">GP486_002949</name>
</gene>
<dbReference type="PROSITE" id="PS00108">
    <property type="entry name" value="PROTEIN_KINASE_ST"/>
    <property type="match status" value="1"/>
</dbReference>
<dbReference type="InterPro" id="IPR001680">
    <property type="entry name" value="WD40_rpt"/>
</dbReference>
<protein>
    <recommendedName>
        <fullName evidence="3">Autophagy-related protein 1</fullName>
    </recommendedName>
</protein>
<sequence length="476" mass="53335">MDSHQSLDLLEHFRLDAVVTAASTMHIEYKTDRARGIRKEKVERRWHRTQCIGRGAFGVVWLEVKEDNDGVEKRAVKIIDKNGMQHLGVDYKKELLALSKFSKLQYEQEEVLVKFFGWFEDSSNLFLSMEYFELGDLEQHIKEPLTEDEVKDITTDVLNGLRIMHSESFAHRDLKPSNIFVVQKPPASNWWVKIGDFGISKRAQGDLTALRTQVGTLAYEAPEIRGYVDTDEPTSGYDNAVDMWSMGCVIYKIATQNVPFPTPGAVFKFCCGTLPFPEELLLAKISTDGTEFVKSLITPNPRDRLSAASALEALWISQRRRNTILKAGESSEHCVSTIPQTAKFKFGSPNEIEMSPHAKEKVIGVTHSHKGLIGVAGRVLKEDRDKGMAIFRTSDDETRKLELVQSTTSSLPDSKLVSGSNGQAVRLWDSTTGEARNTLRGHSDSVWSVAFSPDGKLIASGSDDRTVRLWGSIREP</sequence>
<dbReference type="InterPro" id="IPR000719">
    <property type="entry name" value="Prot_kinase_dom"/>
</dbReference>
<dbReference type="GO" id="GO:0005524">
    <property type="term" value="F:ATP binding"/>
    <property type="evidence" value="ECO:0007669"/>
    <property type="project" value="InterPro"/>
</dbReference>
<evidence type="ECO:0000313" key="6">
    <source>
        <dbReference type="EMBL" id="KAH0562358.1"/>
    </source>
</evidence>
<dbReference type="AlphaFoldDB" id="A0A9P8RR74"/>
<dbReference type="SUPFAM" id="SSF50978">
    <property type="entry name" value="WD40 repeat-like"/>
    <property type="match status" value="1"/>
</dbReference>
<evidence type="ECO:0000313" key="7">
    <source>
        <dbReference type="Proteomes" id="UP000750711"/>
    </source>
</evidence>
<proteinExistence type="predicted"/>
<keyword evidence="4" id="KW-0853">WD repeat</keyword>
<comment type="caution">
    <text evidence="6">The sequence shown here is derived from an EMBL/GenBank/DDBJ whole genome shotgun (WGS) entry which is preliminary data.</text>
</comment>
<dbReference type="InterPro" id="IPR011009">
    <property type="entry name" value="Kinase-like_dom_sf"/>
</dbReference>
<organism evidence="6 7">
    <name type="scientific">Trichoglossum hirsutum</name>
    <dbReference type="NCBI Taxonomy" id="265104"/>
    <lineage>
        <taxon>Eukaryota</taxon>
        <taxon>Fungi</taxon>
        <taxon>Dikarya</taxon>
        <taxon>Ascomycota</taxon>
        <taxon>Pezizomycotina</taxon>
        <taxon>Geoglossomycetes</taxon>
        <taxon>Geoglossales</taxon>
        <taxon>Geoglossaceae</taxon>
        <taxon>Trichoglossum</taxon>
    </lineage>
</organism>
<evidence type="ECO:0000256" key="4">
    <source>
        <dbReference type="PROSITE-ProRule" id="PRU00221"/>
    </source>
</evidence>
<dbReference type="GO" id="GO:0006914">
    <property type="term" value="P:autophagy"/>
    <property type="evidence" value="ECO:0007669"/>
    <property type="project" value="UniProtKB-KW"/>
</dbReference>
<evidence type="ECO:0000256" key="2">
    <source>
        <dbReference type="ARBA" id="ARBA00023006"/>
    </source>
</evidence>
<dbReference type="InterPro" id="IPR008271">
    <property type="entry name" value="Ser/Thr_kinase_AS"/>
</dbReference>
<dbReference type="PROSITE" id="PS50294">
    <property type="entry name" value="WD_REPEATS_REGION"/>
    <property type="match status" value="1"/>
</dbReference>
<dbReference type="PROSITE" id="PS50011">
    <property type="entry name" value="PROTEIN_KINASE_DOM"/>
    <property type="match status" value="1"/>
</dbReference>
<dbReference type="Gene3D" id="2.130.10.10">
    <property type="entry name" value="YVTN repeat-like/Quinoprotein amine dehydrogenase"/>
    <property type="match status" value="1"/>
</dbReference>
<dbReference type="Proteomes" id="UP000750711">
    <property type="component" value="Unassembled WGS sequence"/>
</dbReference>
<dbReference type="GO" id="GO:0034045">
    <property type="term" value="C:phagophore assembly site membrane"/>
    <property type="evidence" value="ECO:0007669"/>
    <property type="project" value="UniProtKB-SubCell"/>
</dbReference>
<dbReference type="Pfam" id="PF00069">
    <property type="entry name" value="Pkinase"/>
    <property type="match status" value="1"/>
</dbReference>
<reference evidence="6" key="1">
    <citation type="submission" date="2021-03" db="EMBL/GenBank/DDBJ databases">
        <title>Comparative genomics and phylogenomic investigation of the class Geoglossomycetes provide insights into ecological specialization and systematics.</title>
        <authorList>
            <person name="Melie T."/>
            <person name="Pirro S."/>
            <person name="Miller A.N."/>
            <person name="Quandt A."/>
        </authorList>
    </citation>
    <scope>NUCLEOTIDE SEQUENCE</scope>
    <source>
        <strain evidence="6">CAQ_001_2017</strain>
    </source>
</reference>
<dbReference type="InterPro" id="IPR036322">
    <property type="entry name" value="WD40_repeat_dom_sf"/>
</dbReference>
<keyword evidence="7" id="KW-1185">Reference proteome</keyword>
<name>A0A9P8RR74_9PEZI</name>
<dbReference type="PROSITE" id="PS50082">
    <property type="entry name" value="WD_REPEATS_2"/>
    <property type="match status" value="1"/>
</dbReference>
<dbReference type="InterPro" id="IPR045269">
    <property type="entry name" value="Atg1-like"/>
</dbReference>
<feature type="domain" description="Protein kinase" evidence="5">
    <location>
        <begin position="46"/>
        <end position="316"/>
    </location>
</feature>
<comment type="subcellular location">
    <subcellularLocation>
        <location evidence="1">Preautophagosomal structure membrane</location>
        <topology evidence="1">Peripheral membrane protein</topology>
    </subcellularLocation>
</comment>
<dbReference type="Pfam" id="PF00400">
    <property type="entry name" value="WD40"/>
    <property type="match status" value="1"/>
</dbReference>
<dbReference type="InterPro" id="IPR015943">
    <property type="entry name" value="WD40/YVTN_repeat-like_dom_sf"/>
</dbReference>
<evidence type="ECO:0000259" key="5">
    <source>
        <dbReference type="PROSITE" id="PS50011"/>
    </source>
</evidence>
<dbReference type="EMBL" id="JAGHQM010000364">
    <property type="protein sequence ID" value="KAH0562358.1"/>
    <property type="molecule type" value="Genomic_DNA"/>
</dbReference>
<evidence type="ECO:0000256" key="3">
    <source>
        <dbReference type="ARBA" id="ARBA00030237"/>
    </source>
</evidence>
<dbReference type="PANTHER" id="PTHR24348:SF68">
    <property type="entry name" value="SERINE_THREONINE-PROTEIN KINASE ATG1C"/>
    <property type="match status" value="1"/>
</dbReference>
<accession>A0A9P8RR74</accession>
<dbReference type="GO" id="GO:0010506">
    <property type="term" value="P:regulation of autophagy"/>
    <property type="evidence" value="ECO:0007669"/>
    <property type="project" value="InterPro"/>
</dbReference>
<dbReference type="SMART" id="SM00220">
    <property type="entry name" value="S_TKc"/>
    <property type="match status" value="1"/>
</dbReference>
<evidence type="ECO:0000256" key="1">
    <source>
        <dbReference type="ARBA" id="ARBA00004623"/>
    </source>
</evidence>